<proteinExistence type="predicted"/>
<evidence type="ECO:0000313" key="4">
    <source>
        <dbReference type="Proteomes" id="UP000197025"/>
    </source>
</evidence>
<evidence type="ECO:0000256" key="1">
    <source>
        <dbReference type="SAM" id="MobiDB-lite"/>
    </source>
</evidence>
<dbReference type="RefSeq" id="WP_200808147.1">
    <property type="nucleotide sequence ID" value="NZ_FYEK01000031.1"/>
</dbReference>
<sequence>MKRWGTLGLVIAFLILALFVYLEPRITARPTPTPAGASRNLLEVSSAAIQRIRVIDHAAGREAEVERDASGQWFMIAPTHHLVRQDTLDTLAGGLATLFVQQVISDVTDLSAYGLVTPTYTIVISATDRVFTLTVGTATPIGGGYYVRREGDPAVYVVGTFAIDEARKLITEPPLATPTPTPTVTPTPTATPTPTPGPSPIPGVTPTP</sequence>
<gene>
    <name evidence="3" type="ORF">SAMN02746019_00013100</name>
</gene>
<dbReference type="AlphaFoldDB" id="A0A212R5Q6"/>
<reference evidence="4" key="1">
    <citation type="submission" date="2017-06" db="EMBL/GenBank/DDBJ databases">
        <authorList>
            <person name="Varghese N."/>
            <person name="Submissions S."/>
        </authorList>
    </citation>
    <scope>NUCLEOTIDE SEQUENCE [LARGE SCALE GENOMIC DNA]</scope>
    <source>
        <strain evidence="4">JAD2</strain>
    </source>
</reference>
<dbReference type="InterPro" id="IPR025641">
    <property type="entry name" value="DUF4340"/>
</dbReference>
<dbReference type="Proteomes" id="UP000197025">
    <property type="component" value="Unassembled WGS sequence"/>
</dbReference>
<dbReference type="InParanoid" id="A0A212R5Q6"/>
<dbReference type="Pfam" id="PF14238">
    <property type="entry name" value="DUF4340"/>
    <property type="match status" value="1"/>
</dbReference>
<accession>A0A212R5Q6</accession>
<organism evidence="3 4">
    <name type="scientific">Thermoflexus hugenholtzii JAD2</name>
    <dbReference type="NCBI Taxonomy" id="877466"/>
    <lineage>
        <taxon>Bacteria</taxon>
        <taxon>Bacillati</taxon>
        <taxon>Chloroflexota</taxon>
        <taxon>Thermoflexia</taxon>
        <taxon>Thermoflexales</taxon>
        <taxon>Thermoflexaceae</taxon>
        <taxon>Thermoflexus</taxon>
    </lineage>
</organism>
<keyword evidence="4" id="KW-1185">Reference proteome</keyword>
<feature type="domain" description="DUF4340" evidence="2">
    <location>
        <begin position="73"/>
        <end position="164"/>
    </location>
</feature>
<evidence type="ECO:0000259" key="2">
    <source>
        <dbReference type="Pfam" id="PF14238"/>
    </source>
</evidence>
<evidence type="ECO:0000313" key="3">
    <source>
        <dbReference type="EMBL" id="SNB67405.1"/>
    </source>
</evidence>
<protein>
    <recommendedName>
        <fullName evidence="2">DUF4340 domain-containing protein</fullName>
    </recommendedName>
</protein>
<name>A0A212R5Q6_9CHLR</name>
<dbReference type="EMBL" id="FYEK01000031">
    <property type="protein sequence ID" value="SNB67405.1"/>
    <property type="molecule type" value="Genomic_DNA"/>
</dbReference>
<feature type="region of interest" description="Disordered" evidence="1">
    <location>
        <begin position="172"/>
        <end position="208"/>
    </location>
</feature>
<feature type="compositionally biased region" description="Pro residues" evidence="1">
    <location>
        <begin position="175"/>
        <end position="208"/>
    </location>
</feature>